<organism evidence="1 2">
    <name type="scientific">Henosepilachna vigintioctopunctata</name>
    <dbReference type="NCBI Taxonomy" id="420089"/>
    <lineage>
        <taxon>Eukaryota</taxon>
        <taxon>Metazoa</taxon>
        <taxon>Ecdysozoa</taxon>
        <taxon>Arthropoda</taxon>
        <taxon>Hexapoda</taxon>
        <taxon>Insecta</taxon>
        <taxon>Pterygota</taxon>
        <taxon>Neoptera</taxon>
        <taxon>Endopterygota</taxon>
        <taxon>Coleoptera</taxon>
        <taxon>Polyphaga</taxon>
        <taxon>Cucujiformia</taxon>
        <taxon>Coccinelloidea</taxon>
        <taxon>Coccinellidae</taxon>
        <taxon>Epilachninae</taxon>
        <taxon>Epilachnini</taxon>
        <taxon>Henosepilachna</taxon>
    </lineage>
</organism>
<dbReference type="EMBL" id="JARQZJ010000032">
    <property type="protein sequence ID" value="KAK9875197.1"/>
    <property type="molecule type" value="Genomic_DNA"/>
</dbReference>
<name>A0AAW1U3G4_9CUCU</name>
<keyword evidence="2" id="KW-1185">Reference proteome</keyword>
<reference evidence="1 2" key="1">
    <citation type="submission" date="2023-03" db="EMBL/GenBank/DDBJ databases">
        <title>Genome insight into feeding habits of ladybird beetles.</title>
        <authorList>
            <person name="Li H.-S."/>
            <person name="Huang Y.-H."/>
            <person name="Pang H."/>
        </authorList>
    </citation>
    <scope>NUCLEOTIDE SEQUENCE [LARGE SCALE GENOMIC DNA]</scope>
    <source>
        <strain evidence="1">SYSU_2023b</strain>
        <tissue evidence="1">Whole body</tissue>
    </source>
</reference>
<gene>
    <name evidence="1" type="ORF">WA026_005990</name>
</gene>
<dbReference type="Proteomes" id="UP001431783">
    <property type="component" value="Unassembled WGS sequence"/>
</dbReference>
<protein>
    <submittedName>
        <fullName evidence="1">Uncharacterized protein</fullName>
    </submittedName>
</protein>
<evidence type="ECO:0000313" key="1">
    <source>
        <dbReference type="EMBL" id="KAK9875197.1"/>
    </source>
</evidence>
<proteinExistence type="predicted"/>
<evidence type="ECO:0000313" key="2">
    <source>
        <dbReference type="Proteomes" id="UP001431783"/>
    </source>
</evidence>
<comment type="caution">
    <text evidence="1">The sequence shown here is derived from an EMBL/GenBank/DDBJ whole genome shotgun (WGS) entry which is preliminary data.</text>
</comment>
<dbReference type="AlphaFoldDB" id="A0AAW1U3G4"/>
<accession>A0AAW1U3G4</accession>
<sequence>MNDSIEQFTFHDFAWSGPVAPNGAERALAEEQVVRLLPFLPTGTRFPLSGRWRQPGVNGLCSDHAPNPICELSLCSGESVSRNG</sequence>